<evidence type="ECO:0000313" key="9">
    <source>
        <dbReference type="EMBL" id="EQB10725.1"/>
    </source>
</evidence>
<dbReference type="FunFam" id="3.40.50.1390:FF:000001">
    <property type="entry name" value="DNA recombinase"/>
    <property type="match status" value="1"/>
</dbReference>
<dbReference type="Proteomes" id="UP000015531">
    <property type="component" value="Unassembled WGS sequence"/>
</dbReference>
<dbReference type="GO" id="GO:0003677">
    <property type="term" value="F:DNA binding"/>
    <property type="evidence" value="ECO:0007669"/>
    <property type="project" value="UniProtKB-KW"/>
</dbReference>
<dbReference type="GO" id="GO:0000150">
    <property type="term" value="F:DNA strand exchange activity"/>
    <property type="evidence" value="ECO:0007669"/>
    <property type="project" value="UniProtKB-KW"/>
</dbReference>
<dbReference type="PROSITE" id="PS00397">
    <property type="entry name" value="RECOMBINASES_1"/>
    <property type="match status" value="1"/>
</dbReference>
<dbReference type="Pfam" id="PF02796">
    <property type="entry name" value="HTH_7"/>
    <property type="match status" value="1"/>
</dbReference>
<comment type="similarity">
    <text evidence="1">Belongs to the site-specific recombinase resolvase family.</text>
</comment>
<gene>
    <name evidence="9" type="ORF">RLDS_25925</name>
</gene>
<dbReference type="GO" id="GO:0015074">
    <property type="term" value="P:DNA integration"/>
    <property type="evidence" value="ECO:0007669"/>
    <property type="project" value="UniProtKB-KW"/>
</dbReference>
<feature type="domain" description="Resolvase/invertase-type recombinase catalytic" evidence="8">
    <location>
        <begin position="1"/>
        <end position="136"/>
    </location>
</feature>
<evidence type="ECO:0000256" key="5">
    <source>
        <dbReference type="ARBA" id="ARBA00023172"/>
    </source>
</evidence>
<dbReference type="eggNOG" id="COG1961">
    <property type="taxonomic scope" value="Bacteria"/>
</dbReference>
<evidence type="ECO:0000256" key="3">
    <source>
        <dbReference type="ARBA" id="ARBA00023100"/>
    </source>
</evidence>
<evidence type="ECO:0000313" key="10">
    <source>
        <dbReference type="Proteomes" id="UP000015531"/>
    </source>
</evidence>
<protein>
    <submittedName>
        <fullName evidence="9">DNA invertase</fullName>
    </submittedName>
</protein>
<accession>T0IGB4</accession>
<evidence type="ECO:0000256" key="6">
    <source>
        <dbReference type="PIRSR" id="PIRSR606118-50"/>
    </source>
</evidence>
<dbReference type="PATRIC" id="fig|1331060.3.peg.5036"/>
<keyword evidence="10" id="KW-1185">Reference proteome</keyword>
<evidence type="ECO:0000256" key="4">
    <source>
        <dbReference type="ARBA" id="ARBA00023125"/>
    </source>
</evidence>
<name>T0IGB4_9SPHN</name>
<dbReference type="RefSeq" id="WP_021228622.1">
    <property type="nucleotide sequence ID" value="NZ_ATDP01000109.1"/>
</dbReference>
<dbReference type="SUPFAM" id="SSF53041">
    <property type="entry name" value="Resolvase-like"/>
    <property type="match status" value="1"/>
</dbReference>
<keyword evidence="3" id="KW-0230">DNA invertase</keyword>
<proteinExistence type="inferred from homology"/>
<dbReference type="Pfam" id="PF00239">
    <property type="entry name" value="Resolvase"/>
    <property type="match status" value="1"/>
</dbReference>
<feature type="active site" description="O-(5'-phospho-DNA)-serine intermediate" evidence="6 7">
    <location>
        <position position="9"/>
    </location>
</feature>
<dbReference type="PROSITE" id="PS51736">
    <property type="entry name" value="RECOMBINASES_3"/>
    <property type="match status" value="1"/>
</dbReference>
<dbReference type="PANTHER" id="PTHR30461">
    <property type="entry name" value="DNA-INVERTASE FROM LAMBDOID PROPHAGE"/>
    <property type="match status" value="1"/>
</dbReference>
<evidence type="ECO:0000256" key="7">
    <source>
        <dbReference type="PROSITE-ProRule" id="PRU10137"/>
    </source>
</evidence>
<evidence type="ECO:0000256" key="1">
    <source>
        <dbReference type="ARBA" id="ARBA00009913"/>
    </source>
</evidence>
<evidence type="ECO:0000259" key="8">
    <source>
        <dbReference type="PROSITE" id="PS51736"/>
    </source>
</evidence>
<dbReference type="OrthoDB" id="114045at2"/>
<dbReference type="Gene3D" id="1.10.10.60">
    <property type="entry name" value="Homeodomain-like"/>
    <property type="match status" value="1"/>
</dbReference>
<organism evidence="9 10">
    <name type="scientific">Sphingobium lactosutens DS20</name>
    <dbReference type="NCBI Taxonomy" id="1331060"/>
    <lineage>
        <taxon>Bacteria</taxon>
        <taxon>Pseudomonadati</taxon>
        <taxon>Pseudomonadota</taxon>
        <taxon>Alphaproteobacteria</taxon>
        <taxon>Sphingomonadales</taxon>
        <taxon>Sphingomonadaceae</taxon>
        <taxon>Sphingobium</taxon>
    </lineage>
</organism>
<dbReference type="InterPro" id="IPR006120">
    <property type="entry name" value="Resolvase_HTH_dom"/>
</dbReference>
<keyword evidence="4" id="KW-0238">DNA-binding</keyword>
<dbReference type="InterPro" id="IPR006118">
    <property type="entry name" value="Recombinase_CS"/>
</dbReference>
<keyword evidence="2" id="KW-0229">DNA integration</keyword>
<dbReference type="InterPro" id="IPR006119">
    <property type="entry name" value="Resolv_N"/>
</dbReference>
<dbReference type="InterPro" id="IPR009057">
    <property type="entry name" value="Homeodomain-like_sf"/>
</dbReference>
<dbReference type="InterPro" id="IPR050639">
    <property type="entry name" value="SSR_resolvase"/>
</dbReference>
<dbReference type="CDD" id="cd03768">
    <property type="entry name" value="SR_ResInv"/>
    <property type="match status" value="1"/>
</dbReference>
<comment type="caution">
    <text evidence="9">The sequence shown here is derived from an EMBL/GenBank/DDBJ whole genome shotgun (WGS) entry which is preliminary data.</text>
</comment>
<dbReference type="Gene3D" id="3.40.50.1390">
    <property type="entry name" value="Resolvase, N-terminal catalytic domain"/>
    <property type="match status" value="1"/>
</dbReference>
<evidence type="ECO:0000256" key="2">
    <source>
        <dbReference type="ARBA" id="ARBA00022908"/>
    </source>
</evidence>
<dbReference type="SUPFAM" id="SSF46689">
    <property type="entry name" value="Homeodomain-like"/>
    <property type="match status" value="1"/>
</dbReference>
<sequence length="180" mass="19318">MIIGYARVSSTSQSLDIQHEALTAAGCEKIFAEKVSGRSTSDREQLALAMSFAREHDVFAVTRLDRLARSVGDLHRIIETLTQKGVGFRCLNQPGVDTDSSMGRLLIGVLGAVAAFEVDIRRERQMEGVRKAQAAGKYRGRPASIDPTKIKELKAGGMGAAAIAKQMGIGRASVYRALAA</sequence>
<keyword evidence="5" id="KW-0233">DNA recombination</keyword>
<dbReference type="AlphaFoldDB" id="T0IGB4"/>
<dbReference type="EMBL" id="ATDP01000109">
    <property type="protein sequence ID" value="EQB10725.1"/>
    <property type="molecule type" value="Genomic_DNA"/>
</dbReference>
<dbReference type="InterPro" id="IPR036162">
    <property type="entry name" value="Resolvase-like_N_sf"/>
</dbReference>
<reference evidence="9 10" key="1">
    <citation type="journal article" date="2013" name="Genome Announc.">
        <title>Draft Genome Sequence of Sphingobium lactosutens Strain DS20T, Isolated from a Hexachlorocyclohexane Dumpsite.</title>
        <authorList>
            <person name="Kumar R."/>
            <person name="Dwivedi V."/>
            <person name="Negi V."/>
            <person name="Khurana J.P."/>
            <person name="Lal R."/>
        </authorList>
    </citation>
    <scope>NUCLEOTIDE SEQUENCE [LARGE SCALE GENOMIC DNA]</scope>
    <source>
        <strain evidence="9 10">DS20</strain>
    </source>
</reference>
<dbReference type="SMART" id="SM00857">
    <property type="entry name" value="Resolvase"/>
    <property type="match status" value="1"/>
</dbReference>
<dbReference type="PANTHER" id="PTHR30461:SF26">
    <property type="entry name" value="RESOLVASE HOMOLOG YNEB"/>
    <property type="match status" value="1"/>
</dbReference>